<dbReference type="Proteomes" id="UP000046395">
    <property type="component" value="Unassembled WGS sequence"/>
</dbReference>
<dbReference type="InterPro" id="IPR011687">
    <property type="entry name" value="Nop53/GLTSCR2"/>
</dbReference>
<name>A0A5S6QTR7_TRIMR</name>
<feature type="region of interest" description="Disordered" evidence="6">
    <location>
        <begin position="252"/>
        <end position="277"/>
    </location>
</feature>
<evidence type="ECO:0000256" key="6">
    <source>
        <dbReference type="SAM" id="MobiDB-lite"/>
    </source>
</evidence>
<sequence>MAVRRKSAAKISRNKKKYWRRGANISDVEAFLDDRREDERLGAHFTSLNQGRPIFGMDKTPNSAAQFSFAARTIDHQESHRESRKVEKSVPLLVALPRRSGRLRQSEQLSRQWNPPQFFDVWDDCDTESTGAASPLDQKAAELKEYYLRGTSVGFPKIPKTMRLPRSIRKHVDLPHSGSSYNPKYEDHQALLEKACLAEMAKIKKEKALKKAAALPKYGTPSTEETDIQEMVQSFLSNSDSQDLPEIAVTCGDDDSVNMDKPPKSVPAKPKTKAQRRHAAAEKALKKQLEKEKQQRVRENNVYRLKRIKKEIRRQEEMSRKRQERRKALRVQKLLGPARMGPHKFEPPDDDVLLSNELPNSLRRLKPEGSIMADRYKNLQLRNIIETRIWINKKRRRPYKYIEKSAVRCVDERYIPDNPLGIGVQ</sequence>
<protein>
    <recommendedName>
        <fullName evidence="2 5">Ribosome biogenesis protein NOP53</fullName>
    </recommendedName>
</protein>
<comment type="function">
    <text evidence="5">May play a role in ribosome biogenesis.</text>
</comment>
<dbReference type="PANTHER" id="PTHR14211:SF7">
    <property type="entry name" value="RIBOSOME BIOGENESIS PROTEIN NOP53"/>
    <property type="match status" value="1"/>
</dbReference>
<evidence type="ECO:0000256" key="3">
    <source>
        <dbReference type="ARBA" id="ARBA00022517"/>
    </source>
</evidence>
<dbReference type="Pfam" id="PF07767">
    <property type="entry name" value="Nop53"/>
    <property type="match status" value="1"/>
</dbReference>
<dbReference type="AlphaFoldDB" id="A0A5S6QTR7"/>
<dbReference type="GO" id="GO:0000027">
    <property type="term" value="P:ribosomal large subunit assembly"/>
    <property type="evidence" value="ECO:0007669"/>
    <property type="project" value="UniProtKB-UniRule"/>
</dbReference>
<evidence type="ECO:0000256" key="2">
    <source>
        <dbReference type="ARBA" id="ARBA00018339"/>
    </source>
</evidence>
<keyword evidence="7" id="KW-1185">Reference proteome</keyword>
<dbReference type="PIRSF" id="PIRSF017302">
    <property type="entry name" value="Gltscr2"/>
    <property type="match status" value="1"/>
</dbReference>
<evidence type="ECO:0000313" key="7">
    <source>
        <dbReference type="Proteomes" id="UP000046395"/>
    </source>
</evidence>
<reference evidence="8" key="1">
    <citation type="submission" date="2019-12" db="UniProtKB">
        <authorList>
            <consortium name="WormBaseParasite"/>
        </authorList>
    </citation>
    <scope>IDENTIFICATION</scope>
</reference>
<dbReference type="STRING" id="70415.A0A5S6QTR7"/>
<dbReference type="WBParaSite" id="TMUE_3000010801.1">
    <property type="protein sequence ID" value="TMUE_3000010801.1"/>
    <property type="gene ID" value="WBGene00286569"/>
</dbReference>
<evidence type="ECO:0000256" key="1">
    <source>
        <dbReference type="ARBA" id="ARBA00008838"/>
    </source>
</evidence>
<dbReference type="GO" id="GO:0005654">
    <property type="term" value="C:nucleoplasm"/>
    <property type="evidence" value="ECO:0007669"/>
    <property type="project" value="UniProtKB-SubCell"/>
</dbReference>
<accession>A0A5S6QTR7</accession>
<organism evidence="7 8">
    <name type="scientific">Trichuris muris</name>
    <name type="common">Mouse whipworm</name>
    <dbReference type="NCBI Taxonomy" id="70415"/>
    <lineage>
        <taxon>Eukaryota</taxon>
        <taxon>Metazoa</taxon>
        <taxon>Ecdysozoa</taxon>
        <taxon>Nematoda</taxon>
        <taxon>Enoplea</taxon>
        <taxon>Dorylaimia</taxon>
        <taxon>Trichinellida</taxon>
        <taxon>Trichuridae</taxon>
        <taxon>Trichuris</taxon>
    </lineage>
</organism>
<dbReference type="PANTHER" id="PTHR14211">
    <property type="entry name" value="GLIOMA SUPPRESSOR CANDIDATE REGION GENE 2"/>
    <property type="match status" value="1"/>
</dbReference>
<comment type="subcellular location">
    <subcellularLocation>
        <location evidence="5">Nucleus</location>
        <location evidence="5">Nucleolus</location>
    </subcellularLocation>
    <subcellularLocation>
        <location evidence="5">Nucleus</location>
        <location evidence="5">Nucleoplasm</location>
    </subcellularLocation>
</comment>
<keyword evidence="3 5" id="KW-0690">Ribosome biogenesis</keyword>
<evidence type="ECO:0000313" key="8">
    <source>
        <dbReference type="WBParaSite" id="TMUE_3000010801.1"/>
    </source>
</evidence>
<evidence type="ECO:0000256" key="5">
    <source>
        <dbReference type="PIRNR" id="PIRNR017302"/>
    </source>
</evidence>
<dbReference type="GO" id="GO:0008097">
    <property type="term" value="F:5S rRNA binding"/>
    <property type="evidence" value="ECO:0007669"/>
    <property type="project" value="TreeGrafter"/>
</dbReference>
<keyword evidence="4 5" id="KW-0539">Nucleus</keyword>
<proteinExistence type="inferred from homology"/>
<evidence type="ECO:0000256" key="4">
    <source>
        <dbReference type="ARBA" id="ARBA00023242"/>
    </source>
</evidence>
<dbReference type="GO" id="GO:0006364">
    <property type="term" value="P:rRNA processing"/>
    <property type="evidence" value="ECO:0007669"/>
    <property type="project" value="TreeGrafter"/>
</dbReference>
<dbReference type="GO" id="GO:0005730">
    <property type="term" value="C:nucleolus"/>
    <property type="evidence" value="ECO:0007669"/>
    <property type="project" value="UniProtKB-SubCell"/>
</dbReference>
<comment type="similarity">
    <text evidence="1 5">Belongs to the NOP53 family.</text>
</comment>